<gene>
    <name evidence="4" type="ORF">AGOR_G00199080</name>
</gene>
<feature type="signal peptide" evidence="3">
    <location>
        <begin position="1"/>
        <end position="19"/>
    </location>
</feature>
<dbReference type="PANTHER" id="PTHR35680">
    <property type="entry name" value="NFAT ACTIVATION MOLECULE 1"/>
    <property type="match status" value="1"/>
</dbReference>
<evidence type="ECO:0000256" key="2">
    <source>
        <dbReference type="SAM" id="Phobius"/>
    </source>
</evidence>
<dbReference type="GO" id="GO:0045577">
    <property type="term" value="P:regulation of B cell differentiation"/>
    <property type="evidence" value="ECO:0007669"/>
    <property type="project" value="InterPro"/>
</dbReference>
<feature type="chain" id="PRO_5035797128" evidence="3">
    <location>
        <begin position="20"/>
        <end position="258"/>
    </location>
</feature>
<dbReference type="GO" id="GO:0001819">
    <property type="term" value="P:positive regulation of cytokine production"/>
    <property type="evidence" value="ECO:0007669"/>
    <property type="project" value="InterPro"/>
</dbReference>
<protein>
    <submittedName>
        <fullName evidence="4">Uncharacterized protein</fullName>
    </submittedName>
</protein>
<sequence>MEMLLAVGSFLMCFQFLIAAQPSISVRDPIYVALPGETLQLQFDVTVPINQSMEIVCYHAGSERKLFSIDVSETKTTHHQKLPVFNSSYSGEYYCKYQDVSAYWVVLVRDEGYREPDSRIDDWDLTLIVMIFGLFLFSGIGSAILLKDYRNQLNLKDKRKDEEEEDSEDGEMMNEAATDSLYTVILSLPIGHPLFSTPVLHMHLVKGAQAAQDLQHGTSSIYNVIDPSTKNNNSQQKQVKTQGQQKEDGIFESVYENF</sequence>
<dbReference type="InterPro" id="IPR033549">
    <property type="entry name" value="NFAM1"/>
</dbReference>
<dbReference type="OrthoDB" id="8830760at2759"/>
<keyword evidence="2" id="KW-1133">Transmembrane helix</keyword>
<dbReference type="Proteomes" id="UP000829720">
    <property type="component" value="Unassembled WGS sequence"/>
</dbReference>
<reference evidence="4" key="1">
    <citation type="submission" date="2021-01" db="EMBL/GenBank/DDBJ databases">
        <authorList>
            <person name="Zahm M."/>
            <person name="Roques C."/>
            <person name="Cabau C."/>
            <person name="Klopp C."/>
            <person name="Donnadieu C."/>
            <person name="Jouanno E."/>
            <person name="Lampietro C."/>
            <person name="Louis A."/>
            <person name="Herpin A."/>
            <person name="Echchiki A."/>
            <person name="Berthelot C."/>
            <person name="Parey E."/>
            <person name="Roest-Crollius H."/>
            <person name="Braasch I."/>
            <person name="Postlethwait J."/>
            <person name="Bobe J."/>
            <person name="Montfort J."/>
            <person name="Bouchez O."/>
            <person name="Begum T."/>
            <person name="Mejri S."/>
            <person name="Adams A."/>
            <person name="Chen W.-J."/>
            <person name="Guiguen Y."/>
        </authorList>
    </citation>
    <scope>NUCLEOTIDE SEQUENCE</scope>
    <source>
        <tissue evidence="4">Blood</tissue>
    </source>
</reference>
<accession>A0A8T3CQT8</accession>
<keyword evidence="2" id="KW-0812">Transmembrane</keyword>
<evidence type="ECO:0000313" key="4">
    <source>
        <dbReference type="EMBL" id="KAI1886756.1"/>
    </source>
</evidence>
<evidence type="ECO:0000256" key="3">
    <source>
        <dbReference type="SAM" id="SignalP"/>
    </source>
</evidence>
<dbReference type="GO" id="GO:0050853">
    <property type="term" value="P:B cell receptor signaling pathway"/>
    <property type="evidence" value="ECO:0007669"/>
    <property type="project" value="TreeGrafter"/>
</dbReference>
<proteinExistence type="predicted"/>
<name>A0A8T3CQT8_9TELE</name>
<dbReference type="GO" id="GO:0050861">
    <property type="term" value="P:positive regulation of B cell receptor signaling pathway"/>
    <property type="evidence" value="ECO:0007669"/>
    <property type="project" value="InterPro"/>
</dbReference>
<dbReference type="PANTHER" id="PTHR35680:SF1">
    <property type="entry name" value="NFAT ACTIVATION MOLECULE 1"/>
    <property type="match status" value="1"/>
</dbReference>
<evidence type="ECO:0000256" key="1">
    <source>
        <dbReference type="SAM" id="MobiDB-lite"/>
    </source>
</evidence>
<feature type="transmembrane region" description="Helical" evidence="2">
    <location>
        <begin position="125"/>
        <end position="146"/>
    </location>
</feature>
<dbReference type="GO" id="GO:0004888">
    <property type="term" value="F:transmembrane signaling receptor activity"/>
    <property type="evidence" value="ECO:0007669"/>
    <property type="project" value="InterPro"/>
</dbReference>
<keyword evidence="2" id="KW-0472">Membrane</keyword>
<evidence type="ECO:0000313" key="5">
    <source>
        <dbReference type="Proteomes" id="UP000829720"/>
    </source>
</evidence>
<feature type="region of interest" description="Disordered" evidence="1">
    <location>
        <begin position="227"/>
        <end position="246"/>
    </location>
</feature>
<dbReference type="AlphaFoldDB" id="A0A8T3CQT8"/>
<keyword evidence="5" id="KW-1185">Reference proteome</keyword>
<dbReference type="GO" id="GO:0045121">
    <property type="term" value="C:membrane raft"/>
    <property type="evidence" value="ECO:0007669"/>
    <property type="project" value="TreeGrafter"/>
</dbReference>
<keyword evidence="3" id="KW-0732">Signal</keyword>
<organism evidence="4 5">
    <name type="scientific">Albula goreensis</name>
    <dbReference type="NCBI Taxonomy" id="1534307"/>
    <lineage>
        <taxon>Eukaryota</taxon>
        <taxon>Metazoa</taxon>
        <taxon>Chordata</taxon>
        <taxon>Craniata</taxon>
        <taxon>Vertebrata</taxon>
        <taxon>Euteleostomi</taxon>
        <taxon>Actinopterygii</taxon>
        <taxon>Neopterygii</taxon>
        <taxon>Teleostei</taxon>
        <taxon>Albuliformes</taxon>
        <taxon>Albulidae</taxon>
        <taxon>Albula</taxon>
    </lineage>
</organism>
<feature type="compositionally biased region" description="Low complexity" evidence="1">
    <location>
        <begin position="235"/>
        <end position="244"/>
    </location>
</feature>
<comment type="caution">
    <text evidence="4">The sequence shown here is derived from an EMBL/GenBank/DDBJ whole genome shotgun (WGS) entry which is preliminary data.</text>
</comment>
<dbReference type="EMBL" id="JAERUA010000019">
    <property type="protein sequence ID" value="KAI1886756.1"/>
    <property type="molecule type" value="Genomic_DNA"/>
</dbReference>